<dbReference type="EMBL" id="LBWS01000016">
    <property type="protein sequence ID" value="KKR14863.1"/>
    <property type="molecule type" value="Genomic_DNA"/>
</dbReference>
<feature type="transmembrane region" description="Helical" evidence="1">
    <location>
        <begin position="140"/>
        <end position="156"/>
    </location>
</feature>
<proteinExistence type="predicted"/>
<accession>A0A0G0NH83</accession>
<dbReference type="InterPro" id="IPR007404">
    <property type="entry name" value="YdjM-like"/>
</dbReference>
<evidence type="ECO:0000256" key="1">
    <source>
        <dbReference type="SAM" id="Phobius"/>
    </source>
</evidence>
<organism evidence="2 3">
    <name type="scientific">Candidatus Falkowbacteria bacterium GW2011_GWA2_39_24</name>
    <dbReference type="NCBI Taxonomy" id="1618634"/>
    <lineage>
        <taxon>Bacteria</taxon>
        <taxon>Candidatus Falkowiibacteriota</taxon>
    </lineage>
</organism>
<gene>
    <name evidence="2" type="ORF">UT42_C0016G0002</name>
</gene>
<feature type="transmembrane region" description="Helical" evidence="1">
    <location>
        <begin position="63"/>
        <end position="85"/>
    </location>
</feature>
<dbReference type="AlphaFoldDB" id="A0A0G0NH83"/>
<sequence>MDILSHILVSNLVYKELPTTARWLAIVLGTFPDLISFVGVFNLEFAKKLLFFKRIPTVYFPRYVLFIYNITHSLLFWLATWMIVYFVLHQVTAAIVVSSWGLHIIIDIFTHNSKSNLATRIFWPLSNWHFDGFIWTTKKFLIINYAIIAILYLIFYF</sequence>
<keyword evidence="1" id="KW-0812">Transmembrane</keyword>
<keyword evidence="1" id="KW-1133">Transmembrane helix</keyword>
<evidence type="ECO:0008006" key="4">
    <source>
        <dbReference type="Google" id="ProtNLM"/>
    </source>
</evidence>
<dbReference type="Proteomes" id="UP000034048">
    <property type="component" value="Unassembled WGS sequence"/>
</dbReference>
<name>A0A0G0NH83_9BACT</name>
<protein>
    <recommendedName>
        <fullName evidence="4">Membrane-bound metal-dependent hydrolase</fullName>
    </recommendedName>
</protein>
<dbReference type="Pfam" id="PF04307">
    <property type="entry name" value="YdjM"/>
    <property type="match status" value="1"/>
</dbReference>
<reference evidence="2 3" key="1">
    <citation type="journal article" date="2015" name="Nature">
        <title>rRNA introns, odd ribosomes, and small enigmatic genomes across a large radiation of phyla.</title>
        <authorList>
            <person name="Brown C.T."/>
            <person name="Hug L.A."/>
            <person name="Thomas B.C."/>
            <person name="Sharon I."/>
            <person name="Castelle C.J."/>
            <person name="Singh A."/>
            <person name="Wilkins M.J."/>
            <person name="Williams K.H."/>
            <person name="Banfield J.F."/>
        </authorList>
    </citation>
    <scope>NUCLEOTIDE SEQUENCE [LARGE SCALE GENOMIC DNA]</scope>
</reference>
<comment type="caution">
    <text evidence="2">The sequence shown here is derived from an EMBL/GenBank/DDBJ whole genome shotgun (WGS) entry which is preliminary data.</text>
</comment>
<feature type="transmembrane region" description="Helical" evidence="1">
    <location>
        <begin position="20"/>
        <end position="43"/>
    </location>
</feature>
<keyword evidence="1" id="KW-0472">Membrane</keyword>
<evidence type="ECO:0000313" key="3">
    <source>
        <dbReference type="Proteomes" id="UP000034048"/>
    </source>
</evidence>
<evidence type="ECO:0000313" key="2">
    <source>
        <dbReference type="EMBL" id="KKR14863.1"/>
    </source>
</evidence>